<evidence type="ECO:0000256" key="1">
    <source>
        <dbReference type="SAM" id="Phobius"/>
    </source>
</evidence>
<keyword evidence="3" id="KW-1185">Reference proteome</keyword>
<protein>
    <submittedName>
        <fullName evidence="2">Uncharacterized protein</fullName>
    </submittedName>
</protein>
<evidence type="ECO:0000313" key="2">
    <source>
        <dbReference type="EMBL" id="KIM35818.1"/>
    </source>
</evidence>
<reference evidence="2 3" key="1">
    <citation type="submission" date="2014-04" db="EMBL/GenBank/DDBJ databases">
        <authorList>
            <consortium name="DOE Joint Genome Institute"/>
            <person name="Kuo A."/>
            <person name="Gay G."/>
            <person name="Dore J."/>
            <person name="Kohler A."/>
            <person name="Nagy L.G."/>
            <person name="Floudas D."/>
            <person name="Copeland A."/>
            <person name="Barry K.W."/>
            <person name="Cichocki N."/>
            <person name="Veneault-Fourrey C."/>
            <person name="LaButti K."/>
            <person name="Lindquist E.A."/>
            <person name="Lipzen A."/>
            <person name="Lundell T."/>
            <person name="Morin E."/>
            <person name="Murat C."/>
            <person name="Sun H."/>
            <person name="Tunlid A."/>
            <person name="Henrissat B."/>
            <person name="Grigoriev I.V."/>
            <person name="Hibbett D.S."/>
            <person name="Martin F."/>
            <person name="Nordberg H.P."/>
            <person name="Cantor M.N."/>
            <person name="Hua S.X."/>
        </authorList>
    </citation>
    <scope>NUCLEOTIDE SEQUENCE [LARGE SCALE GENOMIC DNA]</scope>
    <source>
        <strain evidence="3">h7</strain>
    </source>
</reference>
<dbReference type="HOGENOM" id="CLU_1372358_0_0_1"/>
<keyword evidence="1" id="KW-0812">Transmembrane</keyword>
<proteinExistence type="predicted"/>
<name>A0A0C2XD48_HEBCY</name>
<feature type="transmembrane region" description="Helical" evidence="1">
    <location>
        <begin position="127"/>
        <end position="147"/>
    </location>
</feature>
<dbReference type="STRING" id="686832.A0A0C2XD48"/>
<keyword evidence="1" id="KW-1133">Transmembrane helix</keyword>
<dbReference type="EMBL" id="KN831813">
    <property type="protein sequence ID" value="KIM35818.1"/>
    <property type="molecule type" value="Genomic_DNA"/>
</dbReference>
<reference evidence="3" key="2">
    <citation type="submission" date="2015-01" db="EMBL/GenBank/DDBJ databases">
        <title>Evolutionary Origins and Diversification of the Mycorrhizal Mutualists.</title>
        <authorList>
            <consortium name="DOE Joint Genome Institute"/>
            <consortium name="Mycorrhizal Genomics Consortium"/>
            <person name="Kohler A."/>
            <person name="Kuo A."/>
            <person name="Nagy L.G."/>
            <person name="Floudas D."/>
            <person name="Copeland A."/>
            <person name="Barry K.W."/>
            <person name="Cichocki N."/>
            <person name="Veneault-Fourrey C."/>
            <person name="LaButti K."/>
            <person name="Lindquist E.A."/>
            <person name="Lipzen A."/>
            <person name="Lundell T."/>
            <person name="Morin E."/>
            <person name="Murat C."/>
            <person name="Riley R."/>
            <person name="Ohm R."/>
            <person name="Sun H."/>
            <person name="Tunlid A."/>
            <person name="Henrissat B."/>
            <person name="Grigoriev I.V."/>
            <person name="Hibbett D.S."/>
            <person name="Martin F."/>
        </authorList>
    </citation>
    <scope>NUCLEOTIDE SEQUENCE [LARGE SCALE GENOMIC DNA]</scope>
    <source>
        <strain evidence="3">h7</strain>
    </source>
</reference>
<sequence>MIRLGFLGTRRLSYRVLSCSANLLGRGNRMKFLRVVEVGLSSWRWICRVSVLRHNADSTTGVPENQQDPEKNNISVRGRRETSLESRIGRNARSSFASTLGSAYSFSFLDRDRDNTSLMKVVYRDGVLYYLYLFVLSCINIIIVKTLPEDYQPLLSLVERMLHSILTSRVILHIRAQAVENPAWSDGLTELSTISIHIS</sequence>
<accession>A0A0C2XD48</accession>
<keyword evidence="1" id="KW-0472">Membrane</keyword>
<evidence type="ECO:0000313" key="3">
    <source>
        <dbReference type="Proteomes" id="UP000053424"/>
    </source>
</evidence>
<dbReference type="Proteomes" id="UP000053424">
    <property type="component" value="Unassembled WGS sequence"/>
</dbReference>
<dbReference type="AlphaFoldDB" id="A0A0C2XD48"/>
<organism evidence="2 3">
    <name type="scientific">Hebeloma cylindrosporum</name>
    <dbReference type="NCBI Taxonomy" id="76867"/>
    <lineage>
        <taxon>Eukaryota</taxon>
        <taxon>Fungi</taxon>
        <taxon>Dikarya</taxon>
        <taxon>Basidiomycota</taxon>
        <taxon>Agaricomycotina</taxon>
        <taxon>Agaricomycetes</taxon>
        <taxon>Agaricomycetidae</taxon>
        <taxon>Agaricales</taxon>
        <taxon>Agaricineae</taxon>
        <taxon>Hymenogastraceae</taxon>
        <taxon>Hebeloma</taxon>
    </lineage>
</organism>
<gene>
    <name evidence="2" type="ORF">M413DRAFT_325366</name>
</gene>
<dbReference type="OrthoDB" id="2645170at2759"/>